<name>A0A4U6X6B5_9PEZI</name>
<protein>
    <recommendedName>
        <fullName evidence="4">Ankyrin repeat protein</fullName>
    </recommendedName>
</protein>
<reference evidence="2 3" key="1">
    <citation type="journal article" date="2019" name="PLoS ONE">
        <title>Comparative genome analysis indicates high evolutionary potential of pathogenicity genes in Colletotrichum tanaceti.</title>
        <authorList>
            <person name="Lelwala R.V."/>
            <person name="Korhonen P.K."/>
            <person name="Young N.D."/>
            <person name="Scott J.B."/>
            <person name="Ades P.A."/>
            <person name="Gasser R.B."/>
            <person name="Taylor P.W.J."/>
        </authorList>
    </citation>
    <scope>NUCLEOTIDE SEQUENCE [LARGE SCALE GENOMIC DNA]</scope>
    <source>
        <strain evidence="2">BRIP57314</strain>
    </source>
</reference>
<dbReference type="Gene3D" id="1.25.40.20">
    <property type="entry name" value="Ankyrin repeat-containing domain"/>
    <property type="match status" value="1"/>
</dbReference>
<dbReference type="Proteomes" id="UP000310108">
    <property type="component" value="Unassembled WGS sequence"/>
</dbReference>
<comment type="caution">
    <text evidence="2">The sequence shown here is derived from an EMBL/GenBank/DDBJ whole genome shotgun (WGS) entry which is preliminary data.</text>
</comment>
<feature type="region of interest" description="Disordered" evidence="1">
    <location>
        <begin position="65"/>
        <end position="124"/>
    </location>
</feature>
<evidence type="ECO:0008006" key="4">
    <source>
        <dbReference type="Google" id="ProtNLM"/>
    </source>
</evidence>
<dbReference type="AlphaFoldDB" id="A0A4U6X6B5"/>
<feature type="compositionally biased region" description="Low complexity" evidence="1">
    <location>
        <begin position="84"/>
        <end position="110"/>
    </location>
</feature>
<organism evidence="2 3">
    <name type="scientific">Colletotrichum tanaceti</name>
    <dbReference type="NCBI Taxonomy" id="1306861"/>
    <lineage>
        <taxon>Eukaryota</taxon>
        <taxon>Fungi</taxon>
        <taxon>Dikarya</taxon>
        <taxon>Ascomycota</taxon>
        <taxon>Pezizomycotina</taxon>
        <taxon>Sordariomycetes</taxon>
        <taxon>Hypocreomycetidae</taxon>
        <taxon>Glomerellales</taxon>
        <taxon>Glomerellaceae</taxon>
        <taxon>Colletotrichum</taxon>
        <taxon>Colletotrichum destructivum species complex</taxon>
    </lineage>
</organism>
<accession>A0A4U6X6B5</accession>
<dbReference type="EMBL" id="PJEX01000374">
    <property type="protein sequence ID" value="TKW50624.1"/>
    <property type="molecule type" value="Genomic_DNA"/>
</dbReference>
<sequence>MTGVWNGGRPLYAYFIIHVPFHTSGILPCPTSLPRASIQSRFPSFSIHTHTHTSSGGVVQHMSRFFRPDGESSDDDDENPATLSERSSSPDPTSTRPQPSRKSTSGSLSDSDPDSDSEPQPFLLECPTLPVSISLISTIRGRWSGRPATPPDPLPAPLVQDILQSVPSLDMETEEDLEQKFTDRRYNCDVIGIWLQAVDPETGDSLVHAIVRSGRIRAFGACQLLPTCGNGTGRFHGHLERHIMFMHQNREGDNGLHVAARTGGLPLVRAVLRAFRGMDTHDGAPTPGEFGRHELPGAQGGGVSSCQAKRILFMEARNVAGRTAAEEARHHGHGEVAGFLERVLDNSYPPDCGDRESMRQQARSVWGY</sequence>
<dbReference type="InterPro" id="IPR036770">
    <property type="entry name" value="Ankyrin_rpt-contain_sf"/>
</dbReference>
<proteinExistence type="predicted"/>
<evidence type="ECO:0000313" key="3">
    <source>
        <dbReference type="Proteomes" id="UP000310108"/>
    </source>
</evidence>
<evidence type="ECO:0000256" key="1">
    <source>
        <dbReference type="SAM" id="MobiDB-lite"/>
    </source>
</evidence>
<dbReference type="OrthoDB" id="4795535at2759"/>
<gene>
    <name evidence="2" type="ORF">CTA1_1345</name>
</gene>
<keyword evidence="3" id="KW-1185">Reference proteome</keyword>
<evidence type="ECO:0000313" key="2">
    <source>
        <dbReference type="EMBL" id="TKW50624.1"/>
    </source>
</evidence>